<dbReference type="GO" id="GO:0042301">
    <property type="term" value="F:phosphate ion binding"/>
    <property type="evidence" value="ECO:0007669"/>
    <property type="project" value="InterPro"/>
</dbReference>
<dbReference type="SUPFAM" id="SSF53850">
    <property type="entry name" value="Periplasmic binding protein-like II"/>
    <property type="match status" value="1"/>
</dbReference>
<evidence type="ECO:0000256" key="1">
    <source>
        <dbReference type="ARBA" id="ARBA00008725"/>
    </source>
</evidence>
<evidence type="ECO:0000256" key="5">
    <source>
        <dbReference type="SAM" id="Phobius"/>
    </source>
</evidence>
<dbReference type="InterPro" id="IPR005673">
    <property type="entry name" value="ABC_phos-bd_PstS"/>
</dbReference>
<evidence type="ECO:0000256" key="3">
    <source>
        <dbReference type="ARBA" id="ARBA00022592"/>
    </source>
</evidence>
<keyword evidence="5" id="KW-1133">Transmembrane helix</keyword>
<keyword evidence="2" id="KW-0813">Transport</keyword>
<dbReference type="CDD" id="cd13565">
    <property type="entry name" value="PBP2_PstS"/>
    <property type="match status" value="1"/>
</dbReference>
<organism evidence="7 8">
    <name type="scientific">Actinorhabdospora filicis</name>
    <dbReference type="NCBI Taxonomy" id="1785913"/>
    <lineage>
        <taxon>Bacteria</taxon>
        <taxon>Bacillati</taxon>
        <taxon>Actinomycetota</taxon>
        <taxon>Actinomycetes</taxon>
        <taxon>Micromonosporales</taxon>
        <taxon>Micromonosporaceae</taxon>
        <taxon>Actinorhabdospora</taxon>
    </lineage>
</organism>
<dbReference type="RefSeq" id="WP_285660939.1">
    <property type="nucleotide sequence ID" value="NZ_BSTX01000001.1"/>
</dbReference>
<comment type="similarity">
    <text evidence="1">Belongs to the PstS family.</text>
</comment>
<dbReference type="AlphaFoldDB" id="A0A9W6SG61"/>
<comment type="caution">
    <text evidence="7">The sequence shown here is derived from an EMBL/GenBank/DDBJ whole genome shotgun (WGS) entry which is preliminary data.</text>
</comment>
<accession>A0A9W6SG61</accession>
<keyword evidence="5" id="KW-0812">Transmembrane</keyword>
<name>A0A9W6SG61_9ACTN</name>
<protein>
    <submittedName>
        <fullName evidence="7">Phosphate ABC transporter substrate-binding protein PstS</fullName>
    </submittedName>
</protein>
<dbReference type="PANTHER" id="PTHR42996:SF1">
    <property type="entry name" value="PHOSPHATE-BINDING PROTEIN PSTS"/>
    <property type="match status" value="1"/>
</dbReference>
<dbReference type="NCBIfam" id="TIGR00975">
    <property type="entry name" value="3a0107s03"/>
    <property type="match status" value="1"/>
</dbReference>
<feature type="domain" description="PBP" evidence="6">
    <location>
        <begin position="33"/>
        <end position="354"/>
    </location>
</feature>
<reference evidence="7" key="1">
    <citation type="submission" date="2023-03" db="EMBL/GenBank/DDBJ databases">
        <title>Actinorhabdospora filicis NBRC 111898.</title>
        <authorList>
            <person name="Ichikawa N."/>
            <person name="Sato H."/>
            <person name="Tonouchi N."/>
        </authorList>
    </citation>
    <scope>NUCLEOTIDE SEQUENCE</scope>
    <source>
        <strain evidence="7">NBRC 111898</strain>
    </source>
</reference>
<dbReference type="GO" id="GO:0035435">
    <property type="term" value="P:phosphate ion transmembrane transport"/>
    <property type="evidence" value="ECO:0007669"/>
    <property type="project" value="InterPro"/>
</dbReference>
<dbReference type="Proteomes" id="UP001165079">
    <property type="component" value="Unassembled WGS sequence"/>
</dbReference>
<keyword evidence="8" id="KW-1185">Reference proteome</keyword>
<evidence type="ECO:0000256" key="4">
    <source>
        <dbReference type="SAM" id="MobiDB-lite"/>
    </source>
</evidence>
<dbReference type="InterPro" id="IPR024370">
    <property type="entry name" value="PBP_domain"/>
</dbReference>
<keyword evidence="5" id="KW-0472">Membrane</keyword>
<feature type="compositionally biased region" description="Gly residues" evidence="4">
    <location>
        <begin position="449"/>
        <end position="466"/>
    </location>
</feature>
<evidence type="ECO:0000259" key="6">
    <source>
        <dbReference type="Pfam" id="PF12849"/>
    </source>
</evidence>
<feature type="transmembrane region" description="Helical" evidence="5">
    <location>
        <begin position="504"/>
        <end position="523"/>
    </location>
</feature>
<sequence length="531" mass="55933">MTPRKPRTRPGLLVLRVLAVAVILTLALPDIAQAAPSYVPISGAGSTWSQNAIDQWAANVQQYGIVVNYAGTGSSDGRRQFKEGTVDLAVSEIPYGLSDAVDHNSDPPPARGYAYMPIVAGGTSFMYNLKIGGRRVTNLRLSGETLVKIFTGVITQWDDPAVKADNPGLTLPARKVVPVVRSDGSGTTAQLTTWMKTEQPDAWNAYCARLGIATPCGLTSYYPVAGTEFIKANGSNGVAGYVKQDYAEGAITYVEYSYALNAGFPVAKVLNSSGYYVEPKAAAVAVGLLGAQINTDEGSPAYLTQRLEGVYRNGDKRAYPLSSYSYMIIPTRLENGLTPDKAYTVSEFGYYFLCEGQQQADVLGYSPLPINLVQAGFEQIKKVRTLSGADDKNINIAGCNNPTFSRDGSNTLAANAPQPPDCDRKGSTQCATGTGGADAPTPVSPGARGSHGPGTGASGGPSGAPGQGTNPENGADWTPGGDSDVIAVPVSLDAERGWRPRHTAMLAAGLGLAAAMFSPPLLARLRRRNRR</sequence>
<feature type="region of interest" description="Disordered" evidence="4">
    <location>
        <begin position="405"/>
        <end position="484"/>
    </location>
</feature>
<evidence type="ECO:0000313" key="7">
    <source>
        <dbReference type="EMBL" id="GLZ75708.1"/>
    </source>
</evidence>
<dbReference type="InterPro" id="IPR050962">
    <property type="entry name" value="Phosphate-bind_PstS"/>
</dbReference>
<proteinExistence type="inferred from homology"/>
<dbReference type="Gene3D" id="3.40.190.10">
    <property type="entry name" value="Periplasmic binding protein-like II"/>
    <property type="match status" value="2"/>
</dbReference>
<dbReference type="PANTHER" id="PTHR42996">
    <property type="entry name" value="PHOSPHATE-BINDING PROTEIN PSTS"/>
    <property type="match status" value="1"/>
</dbReference>
<gene>
    <name evidence="7" type="primary">pstS</name>
    <name evidence="7" type="ORF">Afil01_05150</name>
</gene>
<dbReference type="EMBL" id="BSTX01000001">
    <property type="protein sequence ID" value="GLZ75708.1"/>
    <property type="molecule type" value="Genomic_DNA"/>
</dbReference>
<evidence type="ECO:0000256" key="2">
    <source>
        <dbReference type="ARBA" id="ARBA00022448"/>
    </source>
</evidence>
<keyword evidence="3" id="KW-0592">Phosphate transport</keyword>
<dbReference type="Pfam" id="PF12849">
    <property type="entry name" value="PBP_like_2"/>
    <property type="match status" value="1"/>
</dbReference>
<evidence type="ECO:0000313" key="8">
    <source>
        <dbReference type="Proteomes" id="UP001165079"/>
    </source>
</evidence>
<dbReference type="GO" id="GO:0043190">
    <property type="term" value="C:ATP-binding cassette (ABC) transporter complex"/>
    <property type="evidence" value="ECO:0007669"/>
    <property type="project" value="InterPro"/>
</dbReference>